<dbReference type="Pfam" id="PF04542">
    <property type="entry name" value="Sigma70_r2"/>
    <property type="match status" value="1"/>
</dbReference>
<dbReference type="Gene3D" id="1.10.1740.10">
    <property type="match status" value="1"/>
</dbReference>
<proteinExistence type="inferred from homology"/>
<evidence type="ECO:0000256" key="2">
    <source>
        <dbReference type="ARBA" id="ARBA00023015"/>
    </source>
</evidence>
<dbReference type="Pfam" id="PF08281">
    <property type="entry name" value="Sigma70_r4_2"/>
    <property type="match status" value="1"/>
</dbReference>
<dbReference type="EMBL" id="JAGGMS010000001">
    <property type="protein sequence ID" value="MBP2180608.1"/>
    <property type="molecule type" value="Genomic_DNA"/>
</dbReference>
<keyword evidence="3" id="KW-0731">Sigma factor</keyword>
<dbReference type="SUPFAM" id="SSF88659">
    <property type="entry name" value="Sigma3 and sigma4 domains of RNA polymerase sigma factors"/>
    <property type="match status" value="1"/>
</dbReference>
<dbReference type="InterPro" id="IPR013325">
    <property type="entry name" value="RNA_pol_sigma_r2"/>
</dbReference>
<dbReference type="NCBIfam" id="TIGR02937">
    <property type="entry name" value="sigma70-ECF"/>
    <property type="match status" value="1"/>
</dbReference>
<evidence type="ECO:0000313" key="9">
    <source>
        <dbReference type="Proteomes" id="UP000741013"/>
    </source>
</evidence>
<dbReference type="RefSeq" id="WP_209664139.1">
    <property type="nucleotide sequence ID" value="NZ_JAGGMS010000001.1"/>
</dbReference>
<evidence type="ECO:0000256" key="5">
    <source>
        <dbReference type="ARBA" id="ARBA00023163"/>
    </source>
</evidence>
<evidence type="ECO:0000259" key="6">
    <source>
        <dbReference type="Pfam" id="PF04542"/>
    </source>
</evidence>
<evidence type="ECO:0000256" key="4">
    <source>
        <dbReference type="ARBA" id="ARBA00023125"/>
    </source>
</evidence>
<comment type="similarity">
    <text evidence="1">Belongs to the sigma-70 factor family. ECF subfamily.</text>
</comment>
<feature type="domain" description="RNA polymerase sigma-70 region 2" evidence="6">
    <location>
        <begin position="29"/>
        <end position="96"/>
    </location>
</feature>
<reference evidence="8 9" key="1">
    <citation type="submission" date="2021-03" db="EMBL/GenBank/DDBJ databases">
        <title>Sequencing the genomes of 1000 actinobacteria strains.</title>
        <authorList>
            <person name="Klenk H.-P."/>
        </authorList>
    </citation>
    <scope>NUCLEOTIDE SEQUENCE [LARGE SCALE GENOMIC DNA]</scope>
    <source>
        <strain evidence="8 9">DSM 45510</strain>
    </source>
</reference>
<evidence type="ECO:0000313" key="8">
    <source>
        <dbReference type="EMBL" id="MBP2180608.1"/>
    </source>
</evidence>
<keyword evidence="5" id="KW-0804">Transcription</keyword>
<dbReference type="InterPro" id="IPR013324">
    <property type="entry name" value="RNA_pol_sigma_r3/r4-like"/>
</dbReference>
<keyword evidence="4" id="KW-0238">DNA-binding</keyword>
<evidence type="ECO:0000256" key="3">
    <source>
        <dbReference type="ARBA" id="ARBA00023082"/>
    </source>
</evidence>
<organism evidence="8 9">
    <name type="scientific">Amycolatopsis magusensis</name>
    <dbReference type="NCBI Taxonomy" id="882444"/>
    <lineage>
        <taxon>Bacteria</taxon>
        <taxon>Bacillati</taxon>
        <taxon>Actinomycetota</taxon>
        <taxon>Actinomycetes</taxon>
        <taxon>Pseudonocardiales</taxon>
        <taxon>Pseudonocardiaceae</taxon>
        <taxon>Amycolatopsis</taxon>
    </lineage>
</organism>
<comment type="caution">
    <text evidence="8">The sequence shown here is derived from an EMBL/GenBank/DDBJ whole genome shotgun (WGS) entry which is preliminary data.</text>
</comment>
<evidence type="ECO:0000259" key="7">
    <source>
        <dbReference type="Pfam" id="PF08281"/>
    </source>
</evidence>
<name>A0ABS4PP52_9PSEU</name>
<dbReference type="PANTHER" id="PTHR43133:SF8">
    <property type="entry name" value="RNA POLYMERASE SIGMA FACTOR HI_1459-RELATED"/>
    <property type="match status" value="1"/>
</dbReference>
<dbReference type="InterPro" id="IPR014284">
    <property type="entry name" value="RNA_pol_sigma-70_dom"/>
</dbReference>
<dbReference type="Gene3D" id="1.10.10.10">
    <property type="entry name" value="Winged helix-like DNA-binding domain superfamily/Winged helix DNA-binding domain"/>
    <property type="match status" value="1"/>
</dbReference>
<gene>
    <name evidence="8" type="ORF">JOM49_002134</name>
</gene>
<accession>A0ABS4PP52</accession>
<dbReference type="PANTHER" id="PTHR43133">
    <property type="entry name" value="RNA POLYMERASE ECF-TYPE SIGMA FACTO"/>
    <property type="match status" value="1"/>
</dbReference>
<dbReference type="CDD" id="cd06171">
    <property type="entry name" value="Sigma70_r4"/>
    <property type="match status" value="1"/>
</dbReference>
<protein>
    <submittedName>
        <fullName evidence="8">RNA polymerase sigma-70 factor (ECF subfamily)</fullName>
    </submittedName>
</protein>
<evidence type="ECO:0000256" key="1">
    <source>
        <dbReference type="ARBA" id="ARBA00010641"/>
    </source>
</evidence>
<dbReference type="InterPro" id="IPR039425">
    <property type="entry name" value="RNA_pol_sigma-70-like"/>
</dbReference>
<dbReference type="InterPro" id="IPR036388">
    <property type="entry name" value="WH-like_DNA-bd_sf"/>
</dbReference>
<dbReference type="InterPro" id="IPR007627">
    <property type="entry name" value="RNA_pol_sigma70_r2"/>
</dbReference>
<dbReference type="Proteomes" id="UP000741013">
    <property type="component" value="Unassembled WGS sequence"/>
</dbReference>
<keyword evidence="2" id="KW-0805">Transcription regulation</keyword>
<keyword evidence="9" id="KW-1185">Reference proteome</keyword>
<dbReference type="InterPro" id="IPR013249">
    <property type="entry name" value="RNA_pol_sigma70_r4_t2"/>
</dbReference>
<dbReference type="SUPFAM" id="SSF88946">
    <property type="entry name" value="Sigma2 domain of RNA polymerase sigma factors"/>
    <property type="match status" value="1"/>
</dbReference>
<sequence length="184" mass="20326">MTDEPAEPPARLDRPDFGGPDPGHAFGLLFDRHAAPLRHYLVRRIGEAVADDLVSETFLIAWNQRHRYDPARAAVRSWLYGIATNLLRRHVRDEVRALRAQPAPDPVDGHAVRVAEQVDAQTAARQLAGPLAALAPGDRDVLLLIAWAGLDTTEVAEALDIPAGTVRSRLHRVRRQLRKEAARG</sequence>
<feature type="domain" description="RNA polymerase sigma factor 70 region 4 type 2" evidence="7">
    <location>
        <begin position="131"/>
        <end position="177"/>
    </location>
</feature>